<evidence type="ECO:0000256" key="1">
    <source>
        <dbReference type="SAM" id="MobiDB-lite"/>
    </source>
</evidence>
<evidence type="ECO:0000313" key="3">
    <source>
        <dbReference type="EMBL" id="KAJ1091565.1"/>
    </source>
</evidence>
<reference evidence="3" key="1">
    <citation type="journal article" date="2022" name="bioRxiv">
        <title>Sequencing and chromosome-scale assembly of the giantPleurodeles waltlgenome.</title>
        <authorList>
            <person name="Brown T."/>
            <person name="Elewa A."/>
            <person name="Iarovenko S."/>
            <person name="Subramanian E."/>
            <person name="Araus A.J."/>
            <person name="Petzold A."/>
            <person name="Susuki M."/>
            <person name="Suzuki K.-i.T."/>
            <person name="Hayashi T."/>
            <person name="Toyoda A."/>
            <person name="Oliveira C."/>
            <person name="Osipova E."/>
            <person name="Leigh N.D."/>
            <person name="Simon A."/>
            <person name="Yun M.H."/>
        </authorList>
    </citation>
    <scope>NUCLEOTIDE SEQUENCE</scope>
    <source>
        <strain evidence="3">20211129_DDA</strain>
        <tissue evidence="3">Liver</tissue>
    </source>
</reference>
<dbReference type="AlphaFoldDB" id="A0AAV7LVC7"/>
<evidence type="ECO:0008006" key="5">
    <source>
        <dbReference type="Google" id="ProtNLM"/>
    </source>
</evidence>
<feature type="signal peptide" evidence="2">
    <location>
        <begin position="1"/>
        <end position="19"/>
    </location>
</feature>
<gene>
    <name evidence="3" type="ORF">NDU88_004684</name>
</gene>
<keyword evidence="2" id="KW-0732">Signal</keyword>
<dbReference type="EMBL" id="JANPWB010000015">
    <property type="protein sequence ID" value="KAJ1091565.1"/>
    <property type="molecule type" value="Genomic_DNA"/>
</dbReference>
<feature type="region of interest" description="Disordered" evidence="1">
    <location>
        <begin position="57"/>
        <end position="89"/>
    </location>
</feature>
<proteinExistence type="predicted"/>
<dbReference type="Proteomes" id="UP001066276">
    <property type="component" value="Chromosome 11"/>
</dbReference>
<sequence>MLISLILLLVTHTLRVVFEISIFFSKQNLFNIILILFRGYDTSTARVESRAGIARTSPNSLKDAKAGAGSRAKNVARDKAHPIVDSTGT</sequence>
<keyword evidence="4" id="KW-1185">Reference proteome</keyword>
<evidence type="ECO:0000256" key="2">
    <source>
        <dbReference type="SAM" id="SignalP"/>
    </source>
</evidence>
<feature type="chain" id="PRO_5043686825" description="Secreted protein" evidence="2">
    <location>
        <begin position="20"/>
        <end position="89"/>
    </location>
</feature>
<comment type="caution">
    <text evidence="3">The sequence shown here is derived from an EMBL/GenBank/DDBJ whole genome shotgun (WGS) entry which is preliminary data.</text>
</comment>
<evidence type="ECO:0000313" key="4">
    <source>
        <dbReference type="Proteomes" id="UP001066276"/>
    </source>
</evidence>
<protein>
    <recommendedName>
        <fullName evidence="5">Secreted protein</fullName>
    </recommendedName>
</protein>
<organism evidence="3 4">
    <name type="scientific">Pleurodeles waltl</name>
    <name type="common">Iberian ribbed newt</name>
    <dbReference type="NCBI Taxonomy" id="8319"/>
    <lineage>
        <taxon>Eukaryota</taxon>
        <taxon>Metazoa</taxon>
        <taxon>Chordata</taxon>
        <taxon>Craniata</taxon>
        <taxon>Vertebrata</taxon>
        <taxon>Euteleostomi</taxon>
        <taxon>Amphibia</taxon>
        <taxon>Batrachia</taxon>
        <taxon>Caudata</taxon>
        <taxon>Salamandroidea</taxon>
        <taxon>Salamandridae</taxon>
        <taxon>Pleurodelinae</taxon>
        <taxon>Pleurodeles</taxon>
    </lineage>
</organism>
<name>A0AAV7LVC7_PLEWA</name>
<accession>A0AAV7LVC7</accession>